<dbReference type="EMBL" id="JACGXA010000001">
    <property type="protein sequence ID" value="MBA8801831.1"/>
    <property type="molecule type" value="Genomic_DNA"/>
</dbReference>
<reference evidence="1 2" key="1">
    <citation type="submission" date="2020-07" db="EMBL/GenBank/DDBJ databases">
        <title>Sequencing the genomes of 1000 actinobacteria strains.</title>
        <authorList>
            <person name="Klenk H.-P."/>
        </authorList>
    </citation>
    <scope>NUCLEOTIDE SEQUENCE [LARGE SCALE GENOMIC DNA]</scope>
    <source>
        <strain evidence="1 2">DSM 21349</strain>
    </source>
</reference>
<dbReference type="Proteomes" id="UP000580910">
    <property type="component" value="Unassembled WGS sequence"/>
</dbReference>
<proteinExistence type="predicted"/>
<name>A0A7W3IWA9_9ACTN</name>
<evidence type="ECO:0000313" key="2">
    <source>
        <dbReference type="Proteomes" id="UP000580910"/>
    </source>
</evidence>
<sequence>MRYIDEHRHDLVSGVEGREFGVEPICRVPSEHGCQIAPGTYYAGVKRQPCARVAHDECSSSRSGMESFFSLLQKNDQDRCSWATREELRITIIGRIEETCHRRERQAGLGRLARSNPSGL</sequence>
<organism evidence="1 2">
    <name type="scientific">Nocardioides ginsengisegetis</name>
    <dbReference type="NCBI Taxonomy" id="661491"/>
    <lineage>
        <taxon>Bacteria</taxon>
        <taxon>Bacillati</taxon>
        <taxon>Actinomycetota</taxon>
        <taxon>Actinomycetes</taxon>
        <taxon>Propionibacteriales</taxon>
        <taxon>Nocardioidaceae</taxon>
        <taxon>Nocardioides</taxon>
    </lineage>
</organism>
<dbReference type="AlphaFoldDB" id="A0A7W3IWA9"/>
<keyword evidence="2" id="KW-1185">Reference proteome</keyword>
<gene>
    <name evidence="1" type="ORF">FB382_000122</name>
</gene>
<dbReference type="RefSeq" id="WP_182535881.1">
    <property type="nucleotide sequence ID" value="NZ_JACGXA010000001.1"/>
</dbReference>
<comment type="caution">
    <text evidence="1">The sequence shown here is derived from an EMBL/GenBank/DDBJ whole genome shotgun (WGS) entry which is preliminary data.</text>
</comment>
<evidence type="ECO:0000313" key="1">
    <source>
        <dbReference type="EMBL" id="MBA8801831.1"/>
    </source>
</evidence>
<accession>A0A7W3IWA9</accession>
<protein>
    <submittedName>
        <fullName evidence="1">Uncharacterized protein</fullName>
    </submittedName>
</protein>